<evidence type="ECO:0000313" key="2">
    <source>
        <dbReference type="Proteomes" id="UP001058353"/>
    </source>
</evidence>
<dbReference type="SUPFAM" id="SSF52540">
    <property type="entry name" value="P-loop containing nucleoside triphosphate hydrolases"/>
    <property type="match status" value="1"/>
</dbReference>
<dbReference type="EMBL" id="AP026407">
    <property type="protein sequence ID" value="BDO15555.1"/>
    <property type="molecule type" value="Genomic_DNA"/>
</dbReference>
<sequence>MVMDCGGQEQWETVFADKKETLLSFILKCNTLVATHSWIFNKMNKYGIDKVTKTLIHLLCNGKRDGLILLDGKWGTGKTYYFNSEFKRNYDKKTIFIISTLGINSLEMFKSELFNVSYLNLSEDIKEIPNVIGSTIALSSQTPAAAAPINNVVVGIASAIKKNKLSALDGLFIIDDIERIDQKVAVDILSYCHSVYMKNNMVDFIIVSNEAEESKLKIDHKEKIISDTVPFIPTEDDTYALFGEKLSIFEIKYITFFKEIIKKHNVVNIRIISTIITGLYPLFKYHKDNPTKEINANLELVIAVYSALIILAKKYHYTLPSFKITKEKPEKDKTELSNLLDEATATGVPAIIKEYAFSIASARDVIEEIFYDKQQINIEEVVLTDKILTSGIDEKEAIQKLLEIVHAKEKKPLKVWIDAIQNYKWLTINKYIEEDKTITNDLLMSIADSYSREEVLENIYVESTRIIDTSEIMKVRESGDVKRYLSYKHSYNEKISIENRIRDDILQNGWHLFNTERLERVGSRFSPFRFIGVDIICEGIINKWETIDIIDFKNYLLHLYNFENIEDFLETELPFLKQTLNHLEDYINNNPISFRYGAIHSFTEVIRSLIKRLEEKMPQK</sequence>
<dbReference type="InterPro" id="IPR027417">
    <property type="entry name" value="P-loop_NTPase"/>
</dbReference>
<organism evidence="1 2">
    <name type="scientific">Klebsiella quasipneumoniae subsp. quasipneumoniae</name>
    <dbReference type="NCBI Taxonomy" id="1667327"/>
    <lineage>
        <taxon>Bacteria</taxon>
        <taxon>Pseudomonadati</taxon>
        <taxon>Pseudomonadota</taxon>
        <taxon>Gammaproteobacteria</taxon>
        <taxon>Enterobacterales</taxon>
        <taxon>Enterobacteriaceae</taxon>
        <taxon>Klebsiella/Raoultella group</taxon>
        <taxon>Klebsiella</taxon>
        <taxon>Klebsiella pneumoniae complex</taxon>
    </lineage>
</organism>
<proteinExistence type="predicted"/>
<name>A0AAN1YA45_9ENTR</name>
<reference evidence="1" key="1">
    <citation type="submission" date="2022-07" db="EMBL/GenBank/DDBJ databases">
        <title>Complete genome sequence of carbapenem-resistant Klebsiella spp. in Japan.</title>
        <authorList>
            <person name="Maehana S."/>
            <person name="Suzuki M."/>
            <person name="Kitasato H."/>
        </authorList>
    </citation>
    <scope>NUCLEOTIDE SEQUENCE</scope>
    <source>
        <strain evidence="1">KAM644</strain>
    </source>
</reference>
<dbReference type="Proteomes" id="UP001058353">
    <property type="component" value="Chromosome"/>
</dbReference>
<gene>
    <name evidence="1" type="ORF">KAM644c_46210</name>
</gene>
<accession>A0AAN1YA45</accession>
<dbReference type="Gene3D" id="3.40.50.300">
    <property type="entry name" value="P-loop containing nucleotide triphosphate hydrolases"/>
    <property type="match status" value="1"/>
</dbReference>
<evidence type="ECO:0008006" key="3">
    <source>
        <dbReference type="Google" id="ProtNLM"/>
    </source>
</evidence>
<protein>
    <recommendedName>
        <fullName evidence="3">KAP NTPase domain-containing protein</fullName>
    </recommendedName>
</protein>
<evidence type="ECO:0000313" key="1">
    <source>
        <dbReference type="EMBL" id="BDO15555.1"/>
    </source>
</evidence>
<dbReference type="AlphaFoldDB" id="A0AAN1YA45"/>